<evidence type="ECO:0000313" key="3">
    <source>
        <dbReference type="Proteomes" id="UP000734854"/>
    </source>
</evidence>
<dbReference type="AlphaFoldDB" id="A0A8J5L4X0"/>
<evidence type="ECO:0000313" key="2">
    <source>
        <dbReference type="EMBL" id="KAG6505895.1"/>
    </source>
</evidence>
<sequence length="504" mass="56320">MALLPKFSSPPFPGLQKPSHRLPCSPPAAFTKLDLPPPSLSLDAVQEKKPLSLPHGPPFTATGGGSGGGSGNGHRSEFYLNVGLAVRTLRDDLPTLFARDLNYDIYREDIVFIDPLNTFHGVENYRLIFWAVRFHGKILFKEIKLRIFRVWQPSENIILIRWELEGVPRVPWEARGTFQGTSWYKLDRNGKIYEHKVDNVALNFPQAPIKPVTMMDFVAAACPPSPNLTFSAGLPEENSSWRYSSWSELYRAVRSTLELEGKFPEFIGIEAGDCDAFLEFSMILPENHQLEISLHHYAKDGHSNPMRSNIIACAMNRIKRSQIVDPSTVMKHYTFSNLSENSQRFATVFFHLISSLVETFIVECEHKIARFQGRFGWRIGSIGLMASVSEENGSVLREGVASVRPPRLEDAGLEDCALPPESIMEAFARAAISARPDLDEESEDEGSHEALDSRSPAGVISFVEQTEQYPDGLTVPETVASSLGREERMAERKEEGEAVAEDAI</sequence>
<accession>A0A8J5L4X0</accession>
<dbReference type="PANTHER" id="PTHR31094:SF3">
    <property type="entry name" value="OS04G0613300 PROTEIN"/>
    <property type="match status" value="1"/>
</dbReference>
<proteinExistence type="predicted"/>
<feature type="compositionally biased region" description="Gly residues" evidence="1">
    <location>
        <begin position="62"/>
        <end position="71"/>
    </location>
</feature>
<dbReference type="EMBL" id="JACMSC010000009">
    <property type="protein sequence ID" value="KAG6505895.1"/>
    <property type="molecule type" value="Genomic_DNA"/>
</dbReference>
<keyword evidence="3" id="KW-1185">Reference proteome</keyword>
<dbReference type="InterPro" id="IPR032710">
    <property type="entry name" value="NTF2-like_dom_sf"/>
</dbReference>
<feature type="region of interest" description="Disordered" evidence="1">
    <location>
        <begin position="51"/>
        <end position="71"/>
    </location>
</feature>
<evidence type="ECO:0000256" key="1">
    <source>
        <dbReference type="SAM" id="MobiDB-lite"/>
    </source>
</evidence>
<dbReference type="PANTHER" id="PTHR31094">
    <property type="entry name" value="RIKEN CDNA 2310061I04 GENE"/>
    <property type="match status" value="1"/>
</dbReference>
<feature type="compositionally biased region" description="Basic and acidic residues" evidence="1">
    <location>
        <begin position="484"/>
        <end position="496"/>
    </location>
</feature>
<name>A0A8J5L4X0_ZINOF</name>
<dbReference type="SUPFAM" id="SSF54427">
    <property type="entry name" value="NTF2-like"/>
    <property type="match status" value="1"/>
</dbReference>
<feature type="region of interest" description="Disordered" evidence="1">
    <location>
        <begin position="1"/>
        <end position="28"/>
    </location>
</feature>
<reference evidence="2 3" key="1">
    <citation type="submission" date="2020-08" db="EMBL/GenBank/DDBJ databases">
        <title>Plant Genome Project.</title>
        <authorList>
            <person name="Zhang R.-G."/>
        </authorList>
    </citation>
    <scope>NUCLEOTIDE SEQUENCE [LARGE SCALE GENOMIC DNA]</scope>
    <source>
        <tissue evidence="2">Rhizome</tissue>
    </source>
</reference>
<dbReference type="InterPro" id="IPR018790">
    <property type="entry name" value="DUF2358"/>
</dbReference>
<comment type="caution">
    <text evidence="2">The sequence shown here is derived from an EMBL/GenBank/DDBJ whole genome shotgun (WGS) entry which is preliminary data.</text>
</comment>
<organism evidence="2 3">
    <name type="scientific">Zingiber officinale</name>
    <name type="common">Ginger</name>
    <name type="synonym">Amomum zingiber</name>
    <dbReference type="NCBI Taxonomy" id="94328"/>
    <lineage>
        <taxon>Eukaryota</taxon>
        <taxon>Viridiplantae</taxon>
        <taxon>Streptophyta</taxon>
        <taxon>Embryophyta</taxon>
        <taxon>Tracheophyta</taxon>
        <taxon>Spermatophyta</taxon>
        <taxon>Magnoliopsida</taxon>
        <taxon>Liliopsida</taxon>
        <taxon>Zingiberales</taxon>
        <taxon>Zingiberaceae</taxon>
        <taxon>Zingiber</taxon>
    </lineage>
</organism>
<protein>
    <submittedName>
        <fullName evidence="2">Uncharacterized protein</fullName>
    </submittedName>
</protein>
<dbReference type="Proteomes" id="UP000734854">
    <property type="component" value="Unassembled WGS sequence"/>
</dbReference>
<feature type="region of interest" description="Disordered" evidence="1">
    <location>
        <begin position="434"/>
        <end position="504"/>
    </location>
</feature>
<gene>
    <name evidence="2" type="ORF">ZIOFF_031205</name>
</gene>
<dbReference type="Pfam" id="PF10184">
    <property type="entry name" value="DUF2358"/>
    <property type="match status" value="1"/>
</dbReference>